<dbReference type="Proteomes" id="UP000738376">
    <property type="component" value="Unassembled WGS sequence"/>
</dbReference>
<feature type="chain" id="PRO_5045067404" evidence="1">
    <location>
        <begin position="28"/>
        <end position="171"/>
    </location>
</feature>
<sequence>MKPLVSSGLILLTAIAASLIVSEPTAAQSCNYYVGRAVDGQAINIDTCSISRASYRSVNFVYYLGSDRVESQANCQDLVWTTFPERIVHRPQSAATEKMLDYVCNFDSQTSRTGTAFVFDPPSNVRVSPNGNLLCVVKSPQTIDLYGRNGEWYYTDVCGSMGVIHSSQLRF</sequence>
<dbReference type="EMBL" id="JAAVJL010000001">
    <property type="protein sequence ID" value="NMF57590.1"/>
    <property type="molecule type" value="Genomic_DNA"/>
</dbReference>
<evidence type="ECO:0000313" key="3">
    <source>
        <dbReference type="Proteomes" id="UP000738376"/>
    </source>
</evidence>
<keyword evidence="3" id="KW-1185">Reference proteome</keyword>
<keyword evidence="1" id="KW-0732">Signal</keyword>
<proteinExistence type="predicted"/>
<protein>
    <submittedName>
        <fullName evidence="2">Uncharacterized protein</fullName>
    </submittedName>
</protein>
<comment type="caution">
    <text evidence="2">The sequence shown here is derived from an EMBL/GenBank/DDBJ whole genome shotgun (WGS) entry which is preliminary data.</text>
</comment>
<name>A0ABX1LN85_9CYAN</name>
<evidence type="ECO:0000313" key="2">
    <source>
        <dbReference type="EMBL" id="NMF57590.1"/>
    </source>
</evidence>
<reference evidence="2 3" key="1">
    <citation type="submission" date="2020-03" db="EMBL/GenBank/DDBJ databases">
        <title>Draft Genome Sequence of 2-Methylisoborneol Producing Pseudanabaena yagii Strain GIHE-NHR1 Isolated from North Han River in South Korea.</title>
        <authorList>
            <person name="Jeong J."/>
        </authorList>
    </citation>
    <scope>NUCLEOTIDE SEQUENCE [LARGE SCALE GENOMIC DNA]</scope>
    <source>
        <strain evidence="2 3">GIHE-NHR1</strain>
    </source>
</reference>
<accession>A0ABX1LN85</accession>
<dbReference type="RefSeq" id="WP_169362597.1">
    <property type="nucleotide sequence ID" value="NZ_JAAVJL010000001.1"/>
</dbReference>
<gene>
    <name evidence="2" type="ORF">HC246_06065</name>
</gene>
<organism evidence="2 3">
    <name type="scientific">Pseudanabaena yagii GIHE-NHR1</name>
    <dbReference type="NCBI Taxonomy" id="2722753"/>
    <lineage>
        <taxon>Bacteria</taxon>
        <taxon>Bacillati</taxon>
        <taxon>Cyanobacteriota</taxon>
        <taxon>Cyanophyceae</taxon>
        <taxon>Pseudanabaenales</taxon>
        <taxon>Pseudanabaenaceae</taxon>
        <taxon>Pseudanabaena</taxon>
        <taxon>Pseudanabaena yagii</taxon>
    </lineage>
</organism>
<feature type="signal peptide" evidence="1">
    <location>
        <begin position="1"/>
        <end position="27"/>
    </location>
</feature>
<evidence type="ECO:0000256" key="1">
    <source>
        <dbReference type="SAM" id="SignalP"/>
    </source>
</evidence>